<protein>
    <submittedName>
        <fullName evidence="1">Uncharacterized protein</fullName>
    </submittedName>
</protein>
<dbReference type="Proteomes" id="UP000521872">
    <property type="component" value="Unassembled WGS sequence"/>
</dbReference>
<reference evidence="1 2" key="1">
    <citation type="submission" date="2019-12" db="EMBL/GenBank/DDBJ databases">
        <authorList>
            <person name="Floudas D."/>
            <person name="Bentzer J."/>
            <person name="Ahren D."/>
            <person name="Johansson T."/>
            <person name="Persson P."/>
            <person name="Tunlid A."/>
        </authorList>
    </citation>
    <scope>NUCLEOTIDE SEQUENCE [LARGE SCALE GENOMIC DNA]</scope>
    <source>
        <strain evidence="1 2">CBS 102.39</strain>
    </source>
</reference>
<proteinExistence type="predicted"/>
<evidence type="ECO:0000313" key="2">
    <source>
        <dbReference type="Proteomes" id="UP000521872"/>
    </source>
</evidence>
<sequence length="226" mass="25794">MAKQMTPVPDSQPAILGTNLDSIIVLKTYQAVWEEYYSWSTDHARDTLTHLSRPARRFTEQKNVVHSTRLPTPKSPKTQSVDTCVIVDYDQPDSNGPVSTSFRIQEITLEHEPIILPYPPYTFCTPTSTNILVGDDPHYMPFMPFADDPNYNYENDLEQHKYLAWQKQAITSDHEVILLETVKRLLSEHKLTALRIDTTGILPTDTASILGLAKKRYSPTSFRDLD</sequence>
<gene>
    <name evidence="1" type="ORF">D9613_008895</name>
</gene>
<name>A0A8H4VNY4_9AGAR</name>
<keyword evidence="2" id="KW-1185">Reference proteome</keyword>
<dbReference type="EMBL" id="JAACJL010000031">
    <property type="protein sequence ID" value="KAF4616617.1"/>
    <property type="molecule type" value="Genomic_DNA"/>
</dbReference>
<dbReference type="AlphaFoldDB" id="A0A8H4VNY4"/>
<organism evidence="1 2">
    <name type="scientific">Agrocybe pediades</name>
    <dbReference type="NCBI Taxonomy" id="84607"/>
    <lineage>
        <taxon>Eukaryota</taxon>
        <taxon>Fungi</taxon>
        <taxon>Dikarya</taxon>
        <taxon>Basidiomycota</taxon>
        <taxon>Agaricomycotina</taxon>
        <taxon>Agaricomycetes</taxon>
        <taxon>Agaricomycetidae</taxon>
        <taxon>Agaricales</taxon>
        <taxon>Agaricineae</taxon>
        <taxon>Strophariaceae</taxon>
        <taxon>Agrocybe</taxon>
    </lineage>
</organism>
<evidence type="ECO:0000313" key="1">
    <source>
        <dbReference type="EMBL" id="KAF4616617.1"/>
    </source>
</evidence>
<comment type="caution">
    <text evidence="1">The sequence shown here is derived from an EMBL/GenBank/DDBJ whole genome shotgun (WGS) entry which is preliminary data.</text>
</comment>
<accession>A0A8H4VNY4</accession>